<evidence type="ECO:0000259" key="3">
    <source>
        <dbReference type="PROSITE" id="PS50304"/>
    </source>
</evidence>
<dbReference type="Pfam" id="PF00567">
    <property type="entry name" value="TUDOR"/>
    <property type="match status" value="1"/>
</dbReference>
<dbReference type="AlphaFoldDB" id="A0A8B9R8T9"/>
<evidence type="ECO:0000256" key="1">
    <source>
        <dbReference type="PROSITE-ProRule" id="PRU00117"/>
    </source>
</evidence>
<feature type="compositionally biased region" description="Polar residues" evidence="2">
    <location>
        <begin position="312"/>
        <end position="332"/>
    </location>
</feature>
<dbReference type="SMART" id="SM00322">
    <property type="entry name" value="KH"/>
    <property type="match status" value="1"/>
</dbReference>
<dbReference type="InterPro" id="IPR004087">
    <property type="entry name" value="KH_dom"/>
</dbReference>
<feature type="region of interest" description="Disordered" evidence="2">
    <location>
        <begin position="661"/>
        <end position="681"/>
    </location>
</feature>
<sequence>MAVIKQIKVFSCFGSCCMAQFSKPVLHISWHRLKRMFHNTQTINTVCNPLLSRWGQALGSAQLMSAVRDGPWKGLSSAKKVALAAGLSVGATVGYIVYRHIRSCSAECHKTEESRLSVPLDVYRSISRHQSTFLDLVNQQSGAQVNVLSDLEKPSSVCFLLQGTAEQILLAKCTLEKLATDCEVISDVIEVPQTAFGRIIGRGGETLKLISRTSGARVNCQRDRGQSMEEKGKVTISGTRQEVRRAKDLIMEKVQENETVRKRISQSSALRQKRKPPELELIHKLQGPDTDLTQTINSEDLLSPATDSRFLQTSVSNGFPSSGDQTAENSFKSDAEEILSPASPLEVSKFEIPSPDLSFQPGEHLEVYVSASENPQHFWIQIVGVRSLQLDKLTAEMSRFYSADTLQEHRVEAIVVGDIVAAPYRDHGKWNRARVLGILSSGLVDLYYVDFGDNGELPRDQLCSMRSDFLSLPFQAIECSLAGVCPLGEVWTEEALDDFDRMTFCAQWKPLLAKLCSYSHSEMSSWPNVKLYDNRQGKIVDLGEELIRLGHAVSHQDEGSELRDGDEPRSLQKMLDDMTGATSELSMSCISLSGSTPTWVRQHQTWSSAASLSSVEVERADVDQIPSVPDRFVPSTSSLIQSTPSQSLGELVSQVIGLSSSALSPVDPDPPGTGTKPVQNPLIYSDISSASSSASTSTASSSSPVNAVASALGSVTLCDDVFLETCDHRRVTASSSEPMGLESSLSTCSESVCYSTDGGSSSSTSNSSDGVRGVWYYLMSSKGSSMDSSLNTTMPASSITSSSSSYPSFSSSSATDCEDTTSVTSPSVVCLSSDFSETTDDAEMLLADAPEATESDQSLQKKYDCSVVCLSDSSICSSTGSDVLFVGSHKSTSKAFAEGNSKDSQAVDKKNELGHAENASEGTKEICEQAGVEERRRTEDESKLGKKSGDQPIKGAAA</sequence>
<dbReference type="GO" id="GO:0003723">
    <property type="term" value="F:RNA binding"/>
    <property type="evidence" value="ECO:0007669"/>
    <property type="project" value="UniProtKB-UniRule"/>
</dbReference>
<feature type="region of interest" description="Disordered" evidence="2">
    <location>
        <begin position="260"/>
        <end position="279"/>
    </location>
</feature>
<dbReference type="PROSITE" id="PS50084">
    <property type="entry name" value="KH_TYPE_1"/>
    <property type="match status" value="1"/>
</dbReference>
<dbReference type="PANTHER" id="PTHR22948">
    <property type="entry name" value="TUDOR DOMAIN CONTAINING PROTEIN"/>
    <property type="match status" value="1"/>
</dbReference>
<organism evidence="4 5">
    <name type="scientific">Astyanax mexicanus</name>
    <name type="common">Blind cave fish</name>
    <name type="synonym">Astyanax fasciatus mexicanus</name>
    <dbReference type="NCBI Taxonomy" id="7994"/>
    <lineage>
        <taxon>Eukaryota</taxon>
        <taxon>Metazoa</taxon>
        <taxon>Chordata</taxon>
        <taxon>Craniata</taxon>
        <taxon>Vertebrata</taxon>
        <taxon>Euteleostomi</taxon>
        <taxon>Actinopterygii</taxon>
        <taxon>Neopterygii</taxon>
        <taxon>Teleostei</taxon>
        <taxon>Ostariophysi</taxon>
        <taxon>Characiformes</taxon>
        <taxon>Characoidei</taxon>
        <taxon>Acestrorhamphidae</taxon>
        <taxon>Acestrorhamphinae</taxon>
        <taxon>Astyanax</taxon>
    </lineage>
</organism>
<dbReference type="GO" id="GO:0007283">
    <property type="term" value="P:spermatogenesis"/>
    <property type="evidence" value="ECO:0007669"/>
    <property type="project" value="TreeGrafter"/>
</dbReference>
<dbReference type="InterPro" id="IPR035437">
    <property type="entry name" value="SNase_OB-fold_sf"/>
</dbReference>
<dbReference type="InterPro" id="IPR002999">
    <property type="entry name" value="Tudor"/>
</dbReference>
<dbReference type="InterPro" id="IPR004088">
    <property type="entry name" value="KH_dom_type_1"/>
</dbReference>
<dbReference type="Gene3D" id="2.30.30.140">
    <property type="match status" value="1"/>
</dbReference>
<dbReference type="SUPFAM" id="SSF63748">
    <property type="entry name" value="Tudor/PWWP/MBT"/>
    <property type="match status" value="1"/>
</dbReference>
<name>A0A8B9R8T9_ASTMX</name>
<evidence type="ECO:0000313" key="4">
    <source>
        <dbReference type="Ensembl" id="ENSAMXP00005025106.1"/>
    </source>
</evidence>
<evidence type="ECO:0000256" key="2">
    <source>
        <dbReference type="SAM" id="MobiDB-lite"/>
    </source>
</evidence>
<dbReference type="GO" id="GO:0005739">
    <property type="term" value="C:mitochondrion"/>
    <property type="evidence" value="ECO:0007669"/>
    <property type="project" value="UniProtKB-ARBA"/>
</dbReference>
<feature type="region of interest" description="Disordered" evidence="2">
    <location>
        <begin position="312"/>
        <end position="334"/>
    </location>
</feature>
<dbReference type="Proteomes" id="UP000694621">
    <property type="component" value="Unplaced"/>
</dbReference>
<reference evidence="4" key="1">
    <citation type="submission" date="2025-08" db="UniProtKB">
        <authorList>
            <consortium name="Ensembl"/>
        </authorList>
    </citation>
    <scope>IDENTIFICATION</scope>
</reference>
<dbReference type="InterPro" id="IPR050621">
    <property type="entry name" value="Tudor_domain_containing"/>
</dbReference>
<dbReference type="Ensembl" id="ENSAMXT00005027679.1">
    <property type="protein sequence ID" value="ENSAMXP00005025106.1"/>
    <property type="gene ID" value="ENSAMXG00005012682.1"/>
</dbReference>
<protein>
    <recommendedName>
        <fullName evidence="3">Tudor domain-containing protein</fullName>
    </recommendedName>
</protein>
<dbReference type="PROSITE" id="PS50304">
    <property type="entry name" value="TUDOR"/>
    <property type="match status" value="1"/>
</dbReference>
<dbReference type="GO" id="GO:0043186">
    <property type="term" value="C:P granule"/>
    <property type="evidence" value="ECO:0007669"/>
    <property type="project" value="TreeGrafter"/>
</dbReference>
<feature type="domain" description="Tudor" evidence="3">
    <location>
        <begin position="413"/>
        <end position="472"/>
    </location>
</feature>
<proteinExistence type="predicted"/>
<feature type="compositionally biased region" description="Basic and acidic residues" evidence="2">
    <location>
        <begin position="922"/>
        <end position="949"/>
    </location>
</feature>
<dbReference type="InterPro" id="IPR036612">
    <property type="entry name" value="KH_dom_type_1_sf"/>
</dbReference>
<dbReference type="SMART" id="SM00333">
    <property type="entry name" value="TUDOR"/>
    <property type="match status" value="1"/>
</dbReference>
<dbReference type="PANTHER" id="PTHR22948:SF18">
    <property type="entry name" value="TUDOR AND KH DOMAIN-CONTAINING PROTEIN"/>
    <property type="match status" value="1"/>
</dbReference>
<dbReference type="GO" id="GO:0030719">
    <property type="term" value="P:P granule organization"/>
    <property type="evidence" value="ECO:0007669"/>
    <property type="project" value="TreeGrafter"/>
</dbReference>
<dbReference type="InterPro" id="IPR047380">
    <property type="entry name" value="TDRD2-like_tudor"/>
</dbReference>
<keyword evidence="1" id="KW-0694">RNA-binding</keyword>
<dbReference type="Pfam" id="PF00013">
    <property type="entry name" value="KH_1"/>
    <property type="match status" value="1"/>
</dbReference>
<dbReference type="CDD" id="cd20412">
    <property type="entry name" value="Tudor_TDRD2"/>
    <property type="match status" value="1"/>
</dbReference>
<dbReference type="GO" id="GO:0034587">
    <property type="term" value="P:piRNA processing"/>
    <property type="evidence" value="ECO:0007669"/>
    <property type="project" value="TreeGrafter"/>
</dbReference>
<accession>A0A8B9R8T9</accession>
<feature type="region of interest" description="Disordered" evidence="2">
    <location>
        <begin position="895"/>
        <end position="958"/>
    </location>
</feature>
<dbReference type="SUPFAM" id="SSF54791">
    <property type="entry name" value="Eukaryotic type KH-domain (KH-domain type I)"/>
    <property type="match status" value="1"/>
</dbReference>
<dbReference type="Gene3D" id="3.30.1370.10">
    <property type="entry name" value="K Homology domain, type 1"/>
    <property type="match status" value="1"/>
</dbReference>
<gene>
    <name evidence="4" type="primary">tdrkh</name>
</gene>
<dbReference type="Gene3D" id="2.40.50.90">
    <property type="match status" value="1"/>
</dbReference>
<feature type="compositionally biased region" description="Basic and acidic residues" evidence="2">
    <location>
        <begin position="905"/>
        <end position="915"/>
    </location>
</feature>
<evidence type="ECO:0000313" key="5">
    <source>
        <dbReference type="Proteomes" id="UP000694621"/>
    </source>
</evidence>